<dbReference type="AlphaFoldDB" id="A0A8J2PB86"/>
<evidence type="ECO:0000313" key="1">
    <source>
        <dbReference type="EMBL" id="CAG7816267.1"/>
    </source>
</evidence>
<sequence length="110" mass="12607">MGRYKQYVTSPQPLQGLPARSRSRLLKKTVGSTFQSSSRRVKLVMEQQHNHDTYVDAVILQQTQALQVDADEQFDDDKNEIYSDCENEDDCSESSESTSCLKRELKISMN</sequence>
<reference evidence="1" key="1">
    <citation type="submission" date="2021-06" db="EMBL/GenBank/DDBJ databases">
        <authorList>
            <person name="Hodson N. C."/>
            <person name="Mongue J. A."/>
            <person name="Jaron S. K."/>
        </authorList>
    </citation>
    <scope>NUCLEOTIDE SEQUENCE</scope>
</reference>
<dbReference type="EMBL" id="CAJVCH010365493">
    <property type="protein sequence ID" value="CAG7816267.1"/>
    <property type="molecule type" value="Genomic_DNA"/>
</dbReference>
<name>A0A8J2PB86_9HEXA</name>
<dbReference type="Proteomes" id="UP000708208">
    <property type="component" value="Unassembled WGS sequence"/>
</dbReference>
<accession>A0A8J2PB86</accession>
<gene>
    <name evidence="1" type="ORF">AFUS01_LOCUS26894</name>
</gene>
<comment type="caution">
    <text evidence="1">The sequence shown here is derived from an EMBL/GenBank/DDBJ whole genome shotgun (WGS) entry which is preliminary data.</text>
</comment>
<keyword evidence="2" id="KW-1185">Reference proteome</keyword>
<evidence type="ECO:0000313" key="2">
    <source>
        <dbReference type="Proteomes" id="UP000708208"/>
    </source>
</evidence>
<proteinExistence type="predicted"/>
<protein>
    <submittedName>
        <fullName evidence="1">Uncharacterized protein</fullName>
    </submittedName>
</protein>
<organism evidence="1 2">
    <name type="scientific">Allacma fusca</name>
    <dbReference type="NCBI Taxonomy" id="39272"/>
    <lineage>
        <taxon>Eukaryota</taxon>
        <taxon>Metazoa</taxon>
        <taxon>Ecdysozoa</taxon>
        <taxon>Arthropoda</taxon>
        <taxon>Hexapoda</taxon>
        <taxon>Collembola</taxon>
        <taxon>Symphypleona</taxon>
        <taxon>Sminthuridae</taxon>
        <taxon>Allacma</taxon>
    </lineage>
</organism>